<dbReference type="InterPro" id="IPR006108">
    <property type="entry name" value="3HC_DH_C"/>
</dbReference>
<dbReference type="AlphaFoldDB" id="A0A101T915"/>
<evidence type="ECO:0000256" key="2">
    <source>
        <dbReference type="ARBA" id="ARBA00009463"/>
    </source>
</evidence>
<dbReference type="Gene3D" id="1.10.1040.10">
    <property type="entry name" value="N-(1-d-carboxylethyl)-l-norvaline Dehydrogenase, domain 2"/>
    <property type="match status" value="1"/>
</dbReference>
<dbReference type="Gene3D" id="3.40.50.720">
    <property type="entry name" value="NAD(P)-binding Rossmann-like Domain"/>
    <property type="match status" value="2"/>
</dbReference>
<evidence type="ECO:0000313" key="7">
    <source>
        <dbReference type="EMBL" id="KUN88072.1"/>
    </source>
</evidence>
<comment type="similarity">
    <text evidence="2">Belongs to the 3-hydroxyacyl-CoA dehydrogenase family.</text>
</comment>
<evidence type="ECO:0000256" key="4">
    <source>
        <dbReference type="PIRSR" id="PIRSR000105-1"/>
    </source>
</evidence>
<dbReference type="InterPro" id="IPR036291">
    <property type="entry name" value="NAD(P)-bd_dom_sf"/>
</dbReference>
<gene>
    <name evidence="7" type="ORF">AQJ64_03775</name>
</gene>
<dbReference type="InterPro" id="IPR006176">
    <property type="entry name" value="3-OHacyl-CoA_DH_NAD-bd"/>
</dbReference>
<evidence type="ECO:0000259" key="6">
    <source>
        <dbReference type="Pfam" id="PF02737"/>
    </source>
</evidence>
<dbReference type="SUPFAM" id="SSF51735">
    <property type="entry name" value="NAD(P)-binding Rossmann-fold domains"/>
    <property type="match status" value="1"/>
</dbReference>
<organism evidence="7 8">
    <name type="scientific">Streptomyces griseoruber</name>
    <dbReference type="NCBI Taxonomy" id="1943"/>
    <lineage>
        <taxon>Bacteria</taxon>
        <taxon>Bacillati</taxon>
        <taxon>Actinomycetota</taxon>
        <taxon>Actinomycetes</taxon>
        <taxon>Kitasatosporales</taxon>
        <taxon>Streptomycetaceae</taxon>
        <taxon>Streptomyces</taxon>
    </lineage>
</organism>
<dbReference type="InterPro" id="IPR006180">
    <property type="entry name" value="3-OHacyl-CoA_DH_CS"/>
</dbReference>
<dbReference type="InterPro" id="IPR013328">
    <property type="entry name" value="6PGD_dom2"/>
</dbReference>
<protein>
    <submittedName>
        <fullName evidence="7">3-hydroxybutyryl-CoA dehydrogenase</fullName>
    </submittedName>
</protein>
<sequence>MERDMPEKKLPTVAVIGAGTMGAGIAQVFARAGCRVALWSRSEATLDAARALVPDEVLRTRSLPEALDGADVVSENVAEVVALKQDVLASIEAAVTPDCLLTTNTSSVPITLLGTALDDPGRFLGMHWFNPAPVMPLVELVAGEATTATAMERAESLTRRLGKLPVVVRADVPGFVVNRIQYAVLREVLHLVESGVTSAADADLAVRTTLAPRWAACGPLELMDLAGLDVVEQVSTILMPELSRSAEVPESVRKLVAEGALGAKSGRGFYEWPGERADRVKAHRDAVVRQLTHDG</sequence>
<evidence type="ECO:0000256" key="3">
    <source>
        <dbReference type="ARBA" id="ARBA00023002"/>
    </source>
</evidence>
<dbReference type="GO" id="GO:0070403">
    <property type="term" value="F:NAD+ binding"/>
    <property type="evidence" value="ECO:0007669"/>
    <property type="project" value="InterPro"/>
</dbReference>
<evidence type="ECO:0000313" key="8">
    <source>
        <dbReference type="Proteomes" id="UP000052982"/>
    </source>
</evidence>
<dbReference type="STRING" id="1943.AQJ64_03775"/>
<feature type="domain" description="3-hydroxyacyl-CoA dehydrogenase NAD binding" evidence="6">
    <location>
        <begin position="12"/>
        <end position="54"/>
    </location>
</feature>
<dbReference type="InterPro" id="IPR022694">
    <property type="entry name" value="3-OHacyl-CoA_DH"/>
</dbReference>
<comment type="caution">
    <text evidence="7">The sequence shown here is derived from an EMBL/GenBank/DDBJ whole genome shotgun (WGS) entry which is preliminary data.</text>
</comment>
<dbReference type="GO" id="GO:0016616">
    <property type="term" value="F:oxidoreductase activity, acting on the CH-OH group of donors, NAD or NADP as acceptor"/>
    <property type="evidence" value="ECO:0007669"/>
    <property type="project" value="InterPro"/>
</dbReference>
<dbReference type="EMBL" id="LMWW01000006">
    <property type="protein sequence ID" value="KUN88072.1"/>
    <property type="molecule type" value="Genomic_DNA"/>
</dbReference>
<dbReference type="PROSITE" id="PS00067">
    <property type="entry name" value="3HCDH"/>
    <property type="match status" value="1"/>
</dbReference>
<feature type="site" description="Important for catalytic activity" evidence="4">
    <location>
        <position position="127"/>
    </location>
</feature>
<comment type="pathway">
    <text evidence="1">Lipid metabolism; butanoate metabolism.</text>
</comment>
<dbReference type="Pfam" id="PF02737">
    <property type="entry name" value="3HCDH_N"/>
    <property type="match status" value="2"/>
</dbReference>
<dbReference type="Proteomes" id="UP000052982">
    <property type="component" value="Unassembled WGS sequence"/>
</dbReference>
<dbReference type="Pfam" id="PF00725">
    <property type="entry name" value="3HCDH"/>
    <property type="match status" value="1"/>
</dbReference>
<dbReference type="SUPFAM" id="SSF48179">
    <property type="entry name" value="6-phosphogluconate dehydrogenase C-terminal domain-like"/>
    <property type="match status" value="1"/>
</dbReference>
<reference evidence="7 8" key="1">
    <citation type="submission" date="2015-10" db="EMBL/GenBank/DDBJ databases">
        <title>Draft genome sequence of Streptomyces griseoruber DSM 40281, type strain for the species Streptomyces griseoruber.</title>
        <authorList>
            <person name="Ruckert C."/>
            <person name="Winkler A."/>
            <person name="Kalinowski J."/>
            <person name="Kampfer P."/>
            <person name="Glaeser S."/>
        </authorList>
    </citation>
    <scope>NUCLEOTIDE SEQUENCE [LARGE SCALE GENOMIC DNA]</scope>
    <source>
        <strain evidence="7 8">DSM 40281</strain>
    </source>
</reference>
<dbReference type="GO" id="GO:0006631">
    <property type="term" value="P:fatty acid metabolic process"/>
    <property type="evidence" value="ECO:0007669"/>
    <property type="project" value="InterPro"/>
</dbReference>
<keyword evidence="3" id="KW-0560">Oxidoreductase</keyword>
<evidence type="ECO:0000256" key="1">
    <source>
        <dbReference type="ARBA" id="ARBA00005086"/>
    </source>
</evidence>
<evidence type="ECO:0000259" key="5">
    <source>
        <dbReference type="Pfam" id="PF00725"/>
    </source>
</evidence>
<feature type="domain" description="3-hydroxyacyl-CoA dehydrogenase C-terminal" evidence="5">
    <location>
        <begin position="174"/>
        <end position="272"/>
    </location>
</feature>
<keyword evidence="8" id="KW-1185">Reference proteome</keyword>
<feature type="domain" description="3-hydroxyacyl-CoA dehydrogenase NAD binding" evidence="6">
    <location>
        <begin position="60"/>
        <end position="170"/>
    </location>
</feature>
<dbReference type="PANTHER" id="PTHR48075">
    <property type="entry name" value="3-HYDROXYACYL-COA DEHYDROGENASE FAMILY PROTEIN"/>
    <property type="match status" value="1"/>
</dbReference>
<dbReference type="PIRSF" id="PIRSF000105">
    <property type="entry name" value="HCDH"/>
    <property type="match status" value="1"/>
</dbReference>
<accession>A0A101T915</accession>
<name>A0A101T915_9ACTN</name>
<proteinExistence type="inferred from homology"/>
<dbReference type="PANTHER" id="PTHR48075:SF5">
    <property type="entry name" value="3-HYDROXYBUTYRYL-COA DEHYDROGENASE"/>
    <property type="match status" value="1"/>
</dbReference>
<dbReference type="InterPro" id="IPR008927">
    <property type="entry name" value="6-PGluconate_DH-like_C_sf"/>
</dbReference>